<evidence type="ECO:0000313" key="1">
    <source>
        <dbReference type="EMBL" id="KAH7989855.1"/>
    </source>
</evidence>
<sequence>MEFALVPPPLWFQKHFISSLKMFYMKLLLQRCFSLKCFQNIFPCCVVKYAMFYFSYSVVPLWTLTAQLISCSLRSEENIFVSKTFLLQKQNTALPPSFLLIFAQFSCLAAPSRSFCSELISPKAKCKHHFLMNPLFPKSLCCLNFPPCFVFGHQQNNKATA</sequence>
<accession>A0ACB8EBC5</accession>
<name>A0ACB8EBC5_9SAUR</name>
<proteinExistence type="predicted"/>
<evidence type="ECO:0000313" key="2">
    <source>
        <dbReference type="Proteomes" id="UP000827872"/>
    </source>
</evidence>
<gene>
    <name evidence="1" type="ORF">K3G42_015423</name>
</gene>
<organism evidence="1 2">
    <name type="scientific">Sphaerodactylus townsendi</name>
    <dbReference type="NCBI Taxonomy" id="933632"/>
    <lineage>
        <taxon>Eukaryota</taxon>
        <taxon>Metazoa</taxon>
        <taxon>Chordata</taxon>
        <taxon>Craniata</taxon>
        <taxon>Vertebrata</taxon>
        <taxon>Euteleostomi</taxon>
        <taxon>Lepidosauria</taxon>
        <taxon>Squamata</taxon>
        <taxon>Bifurcata</taxon>
        <taxon>Gekkota</taxon>
        <taxon>Sphaerodactylidae</taxon>
        <taxon>Sphaerodactylus</taxon>
    </lineage>
</organism>
<protein>
    <submittedName>
        <fullName evidence="1">Uncharacterized protein</fullName>
    </submittedName>
</protein>
<comment type="caution">
    <text evidence="1">The sequence shown here is derived from an EMBL/GenBank/DDBJ whole genome shotgun (WGS) entry which is preliminary data.</text>
</comment>
<dbReference type="Proteomes" id="UP000827872">
    <property type="component" value="Linkage Group LG14"/>
</dbReference>
<dbReference type="EMBL" id="CM037627">
    <property type="protein sequence ID" value="KAH7989855.1"/>
    <property type="molecule type" value="Genomic_DNA"/>
</dbReference>
<keyword evidence="2" id="KW-1185">Reference proteome</keyword>
<reference evidence="1" key="1">
    <citation type="submission" date="2021-08" db="EMBL/GenBank/DDBJ databases">
        <title>The first chromosome-level gecko genome reveals the dynamic sex chromosomes of Neotropical dwarf geckos (Sphaerodactylidae: Sphaerodactylus).</title>
        <authorList>
            <person name="Pinto B.J."/>
            <person name="Keating S.E."/>
            <person name="Gamble T."/>
        </authorList>
    </citation>
    <scope>NUCLEOTIDE SEQUENCE</scope>
    <source>
        <strain evidence="1">TG3544</strain>
    </source>
</reference>